<reference evidence="4 5" key="1">
    <citation type="submission" date="2017-04" db="EMBL/GenBank/DDBJ databases">
        <title>Whole genome sequence of Bdellovibrio bacteriovorus strain SSB218315.</title>
        <authorList>
            <person name="Oyedara O."/>
            <person name="Rodriguez-Perez M.A."/>
        </authorList>
    </citation>
    <scope>NUCLEOTIDE SEQUENCE [LARGE SCALE GENOMIC DNA]</scope>
    <source>
        <strain evidence="4 5">SSB218315</strain>
    </source>
</reference>
<gene>
    <name evidence="4" type="ORF">B9G79_13970</name>
</gene>
<dbReference type="GO" id="GO:0006355">
    <property type="term" value="P:regulation of DNA-templated transcription"/>
    <property type="evidence" value="ECO:0007669"/>
    <property type="project" value="UniProtKB-ARBA"/>
</dbReference>
<evidence type="ECO:0000313" key="5">
    <source>
        <dbReference type="Proteomes" id="UP000197003"/>
    </source>
</evidence>
<evidence type="ECO:0000313" key="4">
    <source>
        <dbReference type="EMBL" id="ASD64600.1"/>
    </source>
</evidence>
<organism evidence="4 5">
    <name type="scientific">Bdellovibrio bacteriovorus</name>
    <dbReference type="NCBI Taxonomy" id="959"/>
    <lineage>
        <taxon>Bacteria</taxon>
        <taxon>Pseudomonadati</taxon>
        <taxon>Bdellovibrionota</taxon>
        <taxon>Bdellovibrionia</taxon>
        <taxon>Bdellovibrionales</taxon>
        <taxon>Pseudobdellovibrionaceae</taxon>
        <taxon>Bdellovibrio</taxon>
    </lineage>
</organism>
<protein>
    <submittedName>
        <fullName evidence="4">Uncharacterized protein</fullName>
    </submittedName>
</protein>
<sequence length="184" mass="20648">MKKADPKNSIPTSTAEINKLRDLSESVGDFIRYWGFRRIHGQIWTQVFLSKTSLSGAELTQRLGVSKALISPALSELEAYGLILMTEDGKKTKRYSAAPNVIPVIKDILKEREAKIIATAQEKFGTLHKIHEKRGEQESLLQSDRVEELGQMITLAQFALNFIIGQSDEESLACWTEEALKAEK</sequence>
<dbReference type="GO" id="GO:0003677">
    <property type="term" value="F:DNA binding"/>
    <property type="evidence" value="ECO:0007669"/>
    <property type="project" value="UniProtKB-KW"/>
</dbReference>
<dbReference type="SUPFAM" id="SSF46785">
    <property type="entry name" value="Winged helix' DNA-binding domain"/>
    <property type="match status" value="1"/>
</dbReference>
<dbReference type="Gene3D" id="1.10.10.10">
    <property type="entry name" value="Winged helix-like DNA-binding domain superfamily/Winged helix DNA-binding domain"/>
    <property type="match status" value="1"/>
</dbReference>
<evidence type="ECO:0000256" key="1">
    <source>
        <dbReference type="ARBA" id="ARBA00023015"/>
    </source>
</evidence>
<dbReference type="InterPro" id="IPR011991">
    <property type="entry name" value="ArsR-like_HTH"/>
</dbReference>
<evidence type="ECO:0000256" key="3">
    <source>
        <dbReference type="ARBA" id="ARBA00023163"/>
    </source>
</evidence>
<keyword evidence="1" id="KW-0805">Transcription regulation</keyword>
<dbReference type="InterPro" id="IPR036388">
    <property type="entry name" value="WH-like_DNA-bd_sf"/>
</dbReference>
<dbReference type="InterPro" id="IPR052362">
    <property type="entry name" value="HTH-GbsR_regulator"/>
</dbReference>
<dbReference type="PANTHER" id="PTHR38465">
    <property type="entry name" value="HTH-TYPE TRANSCRIPTIONAL REGULATOR MJ1563-RELATED"/>
    <property type="match status" value="1"/>
</dbReference>
<dbReference type="AlphaFoldDB" id="A0A1Z3NAV0"/>
<dbReference type="RefSeq" id="WP_088566058.1">
    <property type="nucleotide sequence ID" value="NZ_CP020946.1"/>
</dbReference>
<dbReference type="CDD" id="cd00090">
    <property type="entry name" value="HTH_ARSR"/>
    <property type="match status" value="1"/>
</dbReference>
<dbReference type="OrthoDB" id="5514564at2"/>
<name>A0A1Z3NAV0_BDEBC</name>
<evidence type="ECO:0000256" key="2">
    <source>
        <dbReference type="ARBA" id="ARBA00023125"/>
    </source>
</evidence>
<keyword evidence="2" id="KW-0238">DNA-binding</keyword>
<keyword evidence="3" id="KW-0804">Transcription</keyword>
<dbReference type="EMBL" id="CP020946">
    <property type="protein sequence ID" value="ASD64600.1"/>
    <property type="molecule type" value="Genomic_DNA"/>
</dbReference>
<dbReference type="Proteomes" id="UP000197003">
    <property type="component" value="Chromosome"/>
</dbReference>
<proteinExistence type="predicted"/>
<dbReference type="PANTHER" id="PTHR38465:SF1">
    <property type="entry name" value="HTH-TYPE TRANSCRIPTIONAL REGULATOR MJ1563-RELATED"/>
    <property type="match status" value="1"/>
</dbReference>
<accession>A0A1Z3NAV0</accession>
<dbReference type="InterPro" id="IPR036390">
    <property type="entry name" value="WH_DNA-bd_sf"/>
</dbReference>